<dbReference type="EMBL" id="JACHNU010000004">
    <property type="protein sequence ID" value="MBB4663442.1"/>
    <property type="molecule type" value="Genomic_DNA"/>
</dbReference>
<dbReference type="PANTHER" id="PTHR45982">
    <property type="entry name" value="REGULATOR OF CHROMOSOME CONDENSATION"/>
    <property type="match status" value="1"/>
</dbReference>
<feature type="compositionally biased region" description="Low complexity" evidence="3">
    <location>
        <begin position="542"/>
        <end position="569"/>
    </location>
</feature>
<dbReference type="Gene3D" id="2.130.10.30">
    <property type="entry name" value="Regulator of chromosome condensation 1/beta-lactamase-inhibitor protein II"/>
    <property type="match status" value="2"/>
</dbReference>
<dbReference type="InterPro" id="IPR009091">
    <property type="entry name" value="RCC1/BLIP-II"/>
</dbReference>
<keyword evidence="2" id="KW-0677">Repeat</keyword>
<dbReference type="GO" id="GO:0005975">
    <property type="term" value="P:carbohydrate metabolic process"/>
    <property type="evidence" value="ECO:0007669"/>
    <property type="project" value="UniProtKB-ARBA"/>
</dbReference>
<evidence type="ECO:0000256" key="1">
    <source>
        <dbReference type="ARBA" id="ARBA00022658"/>
    </source>
</evidence>
<proteinExistence type="predicted"/>
<dbReference type="PANTHER" id="PTHR45982:SF1">
    <property type="entry name" value="REGULATOR OF CHROMOSOME CONDENSATION"/>
    <property type="match status" value="1"/>
</dbReference>
<gene>
    <name evidence="5" type="ORF">BDZ31_003037</name>
</gene>
<sequence length="697" mass="67648">MSVRTIETQKQASGAGRSPRGRAGRRLVGLAALAAVAVPLAGGAGAAAAAAAPPGLVESWGRNGDGQLGNGRGADANRPELVRGTGSVTALAVGDSHTLAVHGDGTVSAWGGNASGQLGDGTTTGRAAPAPVAGVTGATAVASSTSTSFALRGDGTIWSWGASDGGLLGRGGDTSPAPSAVSTSGATAVAAGFDFALALRDDGTVIAWGDNTYGQLGVDPAATANSAVPAAVPGISGAVAVAAAGWTSYALLADGTVRAWGYGGYGELGDGLVHDGADAPEQVHQPVAVRSPGGAGALTGVRQLAAGSTHALALHGDGSVVAWGLSGGDGVTRWAPVAIPGLPAVAEVGATGAEFARGADGSLWAWGSNWRGLLGLGPDAGPGSDMPRQVPGIAATGLAGGVAGGHMAVVRAAPAPFATASLSFGEQPLGALGAAQRVTFTNPRGPLTVKRIVATGADRDDFLAVDDGCSGETLTATETCAVAVRFAPSAAGERTATLTVLPTGGGESLELPLSGTGGALPQGPQGATGPSGPEGGPGPQGPAGATGPSGPTGPAGAAGPKGATGPRGARGPRGRDARVTCKLASARRARCTVTYVSGRPGATRVRAKASTSARLVRGGRTIARGTLGRLMAVRSAGTTERRRASRAADATGRASADVTAGRRAKRAAKATAAIGRGRAVLVVGGGRERLRIVVRVR</sequence>
<evidence type="ECO:0000259" key="4">
    <source>
        <dbReference type="Pfam" id="PF25390"/>
    </source>
</evidence>
<dbReference type="AlphaFoldDB" id="A0A840IF20"/>
<reference evidence="5 6" key="1">
    <citation type="submission" date="2020-08" db="EMBL/GenBank/DDBJ databases">
        <title>Genomic Encyclopedia of Archaeal and Bacterial Type Strains, Phase II (KMG-II): from individual species to whole genera.</title>
        <authorList>
            <person name="Goeker M."/>
        </authorList>
    </citation>
    <scope>NUCLEOTIDE SEQUENCE [LARGE SCALE GENOMIC DNA]</scope>
    <source>
        <strain evidence="5 6">DSM 23288</strain>
    </source>
</reference>
<feature type="region of interest" description="Disordered" evidence="3">
    <location>
        <begin position="1"/>
        <end position="22"/>
    </location>
</feature>
<dbReference type="InterPro" id="IPR013783">
    <property type="entry name" value="Ig-like_fold"/>
</dbReference>
<dbReference type="GO" id="GO:0005085">
    <property type="term" value="F:guanyl-nucleotide exchange factor activity"/>
    <property type="evidence" value="ECO:0007669"/>
    <property type="project" value="TreeGrafter"/>
</dbReference>
<evidence type="ECO:0000313" key="5">
    <source>
        <dbReference type="EMBL" id="MBB4663442.1"/>
    </source>
</evidence>
<keyword evidence="6" id="KW-1185">Reference proteome</keyword>
<dbReference type="RefSeq" id="WP_183343173.1">
    <property type="nucleotide sequence ID" value="NZ_JACHNU010000004.1"/>
</dbReference>
<feature type="compositionally biased region" description="Polar residues" evidence="3">
    <location>
        <begin position="1"/>
        <end position="11"/>
    </location>
</feature>
<evidence type="ECO:0000256" key="3">
    <source>
        <dbReference type="SAM" id="MobiDB-lite"/>
    </source>
</evidence>
<dbReference type="PRINTS" id="PR00633">
    <property type="entry name" value="RCCNDNSATION"/>
</dbReference>
<keyword evidence="1" id="KW-0344">Guanine-nucleotide releasing factor</keyword>
<evidence type="ECO:0000256" key="2">
    <source>
        <dbReference type="ARBA" id="ARBA00022737"/>
    </source>
</evidence>
<dbReference type="InterPro" id="IPR008160">
    <property type="entry name" value="Collagen"/>
</dbReference>
<dbReference type="NCBIfam" id="NF012200">
    <property type="entry name" value="choice_anch_D"/>
    <property type="match status" value="1"/>
</dbReference>
<dbReference type="PROSITE" id="PS50012">
    <property type="entry name" value="RCC1_3"/>
    <property type="match status" value="6"/>
</dbReference>
<dbReference type="Pfam" id="PF25390">
    <property type="entry name" value="WD40_RLD"/>
    <property type="match status" value="1"/>
</dbReference>
<dbReference type="Proteomes" id="UP000585272">
    <property type="component" value="Unassembled WGS sequence"/>
</dbReference>
<dbReference type="InterPro" id="IPR051553">
    <property type="entry name" value="Ran_GTPase-activating"/>
</dbReference>
<dbReference type="SUPFAM" id="SSF50985">
    <property type="entry name" value="RCC1/BLIP-II"/>
    <property type="match status" value="2"/>
</dbReference>
<dbReference type="Pfam" id="PF01391">
    <property type="entry name" value="Collagen"/>
    <property type="match status" value="1"/>
</dbReference>
<name>A0A840IF20_9ACTN</name>
<evidence type="ECO:0000313" key="6">
    <source>
        <dbReference type="Proteomes" id="UP000585272"/>
    </source>
</evidence>
<comment type="caution">
    <text evidence="5">The sequence shown here is derived from an EMBL/GenBank/DDBJ whole genome shotgun (WGS) entry which is preliminary data.</text>
</comment>
<dbReference type="GO" id="GO:0005737">
    <property type="term" value="C:cytoplasm"/>
    <property type="evidence" value="ECO:0007669"/>
    <property type="project" value="TreeGrafter"/>
</dbReference>
<feature type="region of interest" description="Disordered" evidence="3">
    <location>
        <begin position="499"/>
        <end position="577"/>
    </location>
</feature>
<dbReference type="Gene3D" id="2.60.40.10">
    <property type="entry name" value="Immunoglobulins"/>
    <property type="match status" value="1"/>
</dbReference>
<dbReference type="InterPro" id="IPR000408">
    <property type="entry name" value="Reg_chr_condens"/>
</dbReference>
<organism evidence="5 6">
    <name type="scientific">Conexibacter arvalis</name>
    <dbReference type="NCBI Taxonomy" id="912552"/>
    <lineage>
        <taxon>Bacteria</taxon>
        <taxon>Bacillati</taxon>
        <taxon>Actinomycetota</taxon>
        <taxon>Thermoleophilia</taxon>
        <taxon>Solirubrobacterales</taxon>
        <taxon>Conexibacteraceae</taxon>
        <taxon>Conexibacter</taxon>
    </lineage>
</organism>
<feature type="domain" description="RCC1-like" evidence="4">
    <location>
        <begin position="59"/>
        <end position="405"/>
    </location>
</feature>
<accession>A0A840IF20</accession>
<protein>
    <submittedName>
        <fullName evidence="5">Alpha-tubulin suppressor-like RCC1 family protein</fullName>
    </submittedName>
</protein>
<dbReference type="InterPro" id="IPR058923">
    <property type="entry name" value="RCC1-like_dom"/>
</dbReference>